<dbReference type="Gene3D" id="3.30.9.30">
    <property type="match status" value="1"/>
</dbReference>
<evidence type="ECO:0000313" key="5">
    <source>
        <dbReference type="Proteomes" id="UP001247754"/>
    </source>
</evidence>
<dbReference type="PANTHER" id="PTHR13789:SF268">
    <property type="entry name" value="5-METHYLPHENAZINE-1-CARBOXYLATE 1-MONOOXYGENASE"/>
    <property type="match status" value="1"/>
</dbReference>
<dbReference type="InterPro" id="IPR002938">
    <property type="entry name" value="FAD-bd"/>
</dbReference>
<keyword evidence="5" id="KW-1185">Reference proteome</keyword>
<name>A0ABU1FCK5_9RHOB</name>
<accession>A0ABU1FCK5</accession>
<organism evidence="4 5">
    <name type="scientific">Ruixingdingia sedimenti</name>
    <dbReference type="NCBI Taxonomy" id="3073604"/>
    <lineage>
        <taxon>Bacteria</taxon>
        <taxon>Pseudomonadati</taxon>
        <taxon>Pseudomonadota</taxon>
        <taxon>Alphaproteobacteria</taxon>
        <taxon>Rhodobacterales</taxon>
        <taxon>Paracoccaceae</taxon>
        <taxon>Ruixingdingia</taxon>
    </lineage>
</organism>
<evidence type="ECO:0000259" key="3">
    <source>
        <dbReference type="Pfam" id="PF01494"/>
    </source>
</evidence>
<evidence type="ECO:0000256" key="1">
    <source>
        <dbReference type="ARBA" id="ARBA00023002"/>
    </source>
</evidence>
<dbReference type="NCBIfam" id="NF005720">
    <property type="entry name" value="PRK07538.1"/>
    <property type="match status" value="1"/>
</dbReference>
<dbReference type="Gene3D" id="3.50.50.60">
    <property type="entry name" value="FAD/NAD(P)-binding domain"/>
    <property type="match status" value="1"/>
</dbReference>
<evidence type="ECO:0000313" key="4">
    <source>
        <dbReference type="EMBL" id="MDR5654581.1"/>
    </source>
</evidence>
<keyword evidence="1" id="KW-0560">Oxidoreductase</keyword>
<dbReference type="Proteomes" id="UP001247754">
    <property type="component" value="Unassembled WGS sequence"/>
</dbReference>
<dbReference type="PRINTS" id="PR00420">
    <property type="entry name" value="RNGMNOXGNASE"/>
</dbReference>
<sequence>MKVIIVGAGIGGLSAALHLHRQGIPCTIYEKVPELLQLGVGLTLLPHAMTELDALGLVPALDRVAVRTEHLYYRTRHGQGVWDEPRGLPAGYKVPQFSIHRAHLQQVLLDAVRERLPEGALVLDAAFEDVAETAEGVTARFRRADGSAFEAGGDILVGADGIHSAVRRRFHPDEGMPRWSGLMLWRGAVDWPGFMDGRSIIISGGTDCKFILYPIGPGRTPGTQLMNWAVVVRQAGPGGSPPAREDWNREAKHEDLRALLTRFTVPEADIAAMVAATPVFWEFPMCDRDPLARWSFGRVTLLGDAAHPMYPFGANGAAQAILDGRALADVLASGARGAEALRAYEAERLPKANDVVARNRIGGPERVIDEVESRAPDPFADVDAVLPHAEREAIVRGYSRLAGFATDQLARARA</sequence>
<comment type="caution">
    <text evidence="4">The sequence shown here is derived from an EMBL/GenBank/DDBJ whole genome shotgun (WGS) entry which is preliminary data.</text>
</comment>
<keyword evidence="2" id="KW-0503">Monooxygenase</keyword>
<feature type="domain" description="FAD-binding" evidence="3">
    <location>
        <begin position="2"/>
        <end position="358"/>
    </location>
</feature>
<dbReference type="InterPro" id="IPR036188">
    <property type="entry name" value="FAD/NAD-bd_sf"/>
</dbReference>
<dbReference type="InterPro" id="IPR050493">
    <property type="entry name" value="FAD-dep_Monooxygenase_BioMet"/>
</dbReference>
<dbReference type="SUPFAM" id="SSF54373">
    <property type="entry name" value="FAD-linked reductases, C-terminal domain"/>
    <property type="match status" value="1"/>
</dbReference>
<dbReference type="EMBL" id="JAVKPH010000029">
    <property type="protein sequence ID" value="MDR5654581.1"/>
    <property type="molecule type" value="Genomic_DNA"/>
</dbReference>
<dbReference type="Pfam" id="PF01494">
    <property type="entry name" value="FAD_binding_3"/>
    <property type="match status" value="1"/>
</dbReference>
<dbReference type="SUPFAM" id="SSF51905">
    <property type="entry name" value="FAD/NAD(P)-binding domain"/>
    <property type="match status" value="1"/>
</dbReference>
<gene>
    <name evidence="4" type="ORF">RGD00_18380</name>
</gene>
<protein>
    <submittedName>
        <fullName evidence="4">Flavin-dependent oxidoreductase</fullName>
    </submittedName>
</protein>
<dbReference type="RefSeq" id="WP_310458737.1">
    <property type="nucleotide sequence ID" value="NZ_JAVKPH010000029.1"/>
</dbReference>
<proteinExistence type="predicted"/>
<evidence type="ECO:0000256" key="2">
    <source>
        <dbReference type="ARBA" id="ARBA00023033"/>
    </source>
</evidence>
<reference evidence="4 5" key="1">
    <citation type="submission" date="2023-09" db="EMBL/GenBank/DDBJ databases">
        <title>Xinfangfangia sedmenti sp. nov., isolated the sedment.</title>
        <authorList>
            <person name="Xu L."/>
        </authorList>
    </citation>
    <scope>NUCLEOTIDE SEQUENCE [LARGE SCALE GENOMIC DNA]</scope>
    <source>
        <strain evidence="4 5">LG-4</strain>
    </source>
</reference>
<dbReference type="PANTHER" id="PTHR13789">
    <property type="entry name" value="MONOOXYGENASE"/>
    <property type="match status" value="1"/>
</dbReference>